<dbReference type="PANTHER" id="PTHR42756">
    <property type="entry name" value="TRANSCRIPTIONAL REGULATOR, MARR"/>
    <property type="match status" value="1"/>
</dbReference>
<comment type="caution">
    <text evidence="5">The sequence shown here is derived from an EMBL/GenBank/DDBJ whole genome shotgun (WGS) entry which is preliminary data.</text>
</comment>
<evidence type="ECO:0000256" key="2">
    <source>
        <dbReference type="ARBA" id="ARBA00023125"/>
    </source>
</evidence>
<dbReference type="Gene3D" id="1.10.10.10">
    <property type="entry name" value="Winged helix-like DNA-binding domain superfamily/Winged helix DNA-binding domain"/>
    <property type="match status" value="1"/>
</dbReference>
<reference evidence="5 6" key="1">
    <citation type="journal article" date="2003" name="Int. J. Syst. Evol. Microbiol.">
        <title>Halobacillus salinus sp. nov., isolated from a salt lake on the coast of the East Sea in Korea.</title>
        <authorList>
            <person name="Yoon J.H."/>
            <person name="Kang K.H."/>
            <person name="Park Y.H."/>
        </authorList>
    </citation>
    <scope>NUCLEOTIDE SEQUENCE [LARGE SCALE GENOMIC DNA]</scope>
    <source>
        <strain evidence="5 6">HSL-3</strain>
    </source>
</reference>
<accession>A0A4Z0GYN2</accession>
<feature type="domain" description="HTH marR-type" evidence="4">
    <location>
        <begin position="5"/>
        <end position="136"/>
    </location>
</feature>
<dbReference type="SMART" id="SM00347">
    <property type="entry name" value="HTH_MARR"/>
    <property type="match status" value="1"/>
</dbReference>
<dbReference type="PANTHER" id="PTHR42756:SF1">
    <property type="entry name" value="TRANSCRIPTIONAL REPRESSOR OF EMRAB OPERON"/>
    <property type="match status" value="1"/>
</dbReference>
<dbReference type="GO" id="GO:0003677">
    <property type="term" value="F:DNA binding"/>
    <property type="evidence" value="ECO:0007669"/>
    <property type="project" value="UniProtKB-KW"/>
</dbReference>
<gene>
    <name evidence="5" type="ORF">E4663_14110</name>
</gene>
<dbReference type="GO" id="GO:0003700">
    <property type="term" value="F:DNA-binding transcription factor activity"/>
    <property type="evidence" value="ECO:0007669"/>
    <property type="project" value="InterPro"/>
</dbReference>
<keyword evidence="3" id="KW-0804">Transcription</keyword>
<dbReference type="PRINTS" id="PR00598">
    <property type="entry name" value="HTHMARR"/>
</dbReference>
<evidence type="ECO:0000256" key="1">
    <source>
        <dbReference type="ARBA" id="ARBA00023015"/>
    </source>
</evidence>
<dbReference type="Pfam" id="PF01047">
    <property type="entry name" value="MarR"/>
    <property type="match status" value="1"/>
</dbReference>
<evidence type="ECO:0000313" key="6">
    <source>
        <dbReference type="Proteomes" id="UP000297982"/>
    </source>
</evidence>
<evidence type="ECO:0000313" key="5">
    <source>
        <dbReference type="EMBL" id="TGB02466.1"/>
    </source>
</evidence>
<keyword evidence="2" id="KW-0238">DNA-binding</keyword>
<dbReference type="STRING" id="192814.GCA_900166575_03227"/>
<dbReference type="SUPFAM" id="SSF46785">
    <property type="entry name" value="Winged helix' DNA-binding domain"/>
    <property type="match status" value="1"/>
</dbReference>
<keyword evidence="6" id="KW-1185">Reference proteome</keyword>
<evidence type="ECO:0000259" key="4">
    <source>
        <dbReference type="PROSITE" id="PS50995"/>
    </source>
</evidence>
<dbReference type="InterPro" id="IPR036390">
    <property type="entry name" value="WH_DNA-bd_sf"/>
</dbReference>
<proteinExistence type="predicted"/>
<keyword evidence="1" id="KW-0805">Transcription regulation</keyword>
<name>A0A4Z0GYN2_9BACI</name>
<dbReference type="InterPro" id="IPR036388">
    <property type="entry name" value="WH-like_DNA-bd_sf"/>
</dbReference>
<evidence type="ECO:0000256" key="3">
    <source>
        <dbReference type="ARBA" id="ARBA00023163"/>
    </source>
</evidence>
<dbReference type="EMBL" id="SRJC01000003">
    <property type="protein sequence ID" value="TGB02466.1"/>
    <property type="molecule type" value="Genomic_DNA"/>
</dbReference>
<dbReference type="PROSITE" id="PS50995">
    <property type="entry name" value="HTH_MARR_2"/>
    <property type="match status" value="1"/>
</dbReference>
<organism evidence="5 6">
    <name type="scientific">Halobacillus salinus</name>
    <dbReference type="NCBI Taxonomy" id="192814"/>
    <lineage>
        <taxon>Bacteria</taxon>
        <taxon>Bacillati</taxon>
        <taxon>Bacillota</taxon>
        <taxon>Bacilli</taxon>
        <taxon>Bacillales</taxon>
        <taxon>Bacillaceae</taxon>
        <taxon>Halobacillus</taxon>
    </lineage>
</organism>
<sequence>MNYSNHNLLHLLNQSVRLMNQRMNEKLKEYDLYTSQWAIIYCLHKNGPMTLTDIWQYMNVEAPTVTRTVKRLEEKGWLSRKPGTDKRQRIVHIADNAKDEVSRLADIIRSYEDEQLFHLSTEEENQLRQLLEHITSNK</sequence>
<dbReference type="Proteomes" id="UP000297982">
    <property type="component" value="Unassembled WGS sequence"/>
</dbReference>
<dbReference type="InterPro" id="IPR000835">
    <property type="entry name" value="HTH_MarR-typ"/>
</dbReference>
<dbReference type="AlphaFoldDB" id="A0A4Z0GYN2"/>
<dbReference type="RefSeq" id="WP_135328088.1">
    <property type="nucleotide sequence ID" value="NZ_SRJC01000003.1"/>
</dbReference>
<protein>
    <submittedName>
        <fullName evidence="5">MarR family transcriptional regulator</fullName>
    </submittedName>
</protein>